<dbReference type="Proteomes" id="UP000027644">
    <property type="component" value="Unassembled WGS sequence"/>
</dbReference>
<keyword evidence="1" id="KW-1133">Transmembrane helix</keyword>
<sequence>MKIIIIIFEKRLTLYKMFCGAVIYLKFYLCHYSFE</sequence>
<dbReference type="AlphaFoldDB" id="A0A074VYA2"/>
<feature type="transmembrane region" description="Helical" evidence="1">
    <location>
        <begin position="12"/>
        <end position="34"/>
    </location>
</feature>
<keyword evidence="1" id="KW-0472">Membrane</keyword>
<dbReference type="EMBL" id="AVQL01000453">
    <property type="protein sequence ID" value="KEQ00239.1"/>
    <property type="molecule type" value="Genomic_DNA"/>
</dbReference>
<protein>
    <submittedName>
        <fullName evidence="2">Uncharacterized protein</fullName>
    </submittedName>
</protein>
<evidence type="ECO:0000313" key="2">
    <source>
        <dbReference type="EMBL" id="KEQ00239.1"/>
    </source>
</evidence>
<organism evidence="2 3">
    <name type="scientific">Snodgrassella alvi SCGC AB-598-J21</name>
    <dbReference type="NCBI Taxonomy" id="1385367"/>
    <lineage>
        <taxon>Bacteria</taxon>
        <taxon>Pseudomonadati</taxon>
        <taxon>Pseudomonadota</taxon>
        <taxon>Betaproteobacteria</taxon>
        <taxon>Neisseriales</taxon>
        <taxon>Neisseriaceae</taxon>
        <taxon>Snodgrassella</taxon>
    </lineage>
</organism>
<evidence type="ECO:0000313" key="3">
    <source>
        <dbReference type="Proteomes" id="UP000027644"/>
    </source>
</evidence>
<gene>
    <name evidence="2" type="ORF">SASC598J21_019400</name>
</gene>
<reference evidence="2 3" key="1">
    <citation type="journal article" date="2014" name="PLoS Genet.">
        <title>Hidden diversity in honey bee gut symbionts detected by single-cell genomics.</title>
        <authorList>
            <person name="Engel P."/>
            <person name="Stepanauskas R."/>
            <person name="Moran N."/>
        </authorList>
    </citation>
    <scope>NUCLEOTIDE SEQUENCE [LARGE SCALE GENOMIC DNA]</scope>
    <source>
        <strain evidence="2 3">SCGC AB-598-J21</strain>
    </source>
</reference>
<keyword evidence="1" id="KW-0812">Transmembrane</keyword>
<accession>A0A074VYA2</accession>
<name>A0A074VYA2_9NEIS</name>
<proteinExistence type="predicted"/>
<evidence type="ECO:0000256" key="1">
    <source>
        <dbReference type="SAM" id="Phobius"/>
    </source>
</evidence>
<comment type="caution">
    <text evidence="2">The sequence shown here is derived from an EMBL/GenBank/DDBJ whole genome shotgun (WGS) entry which is preliminary data.</text>
</comment>